<keyword evidence="2" id="KW-1185">Reference proteome</keyword>
<gene>
    <name evidence="1" type="ORF">KPL71_007273</name>
</gene>
<accession>A0ACB8LY19</accession>
<name>A0ACB8LY19_CITSI</name>
<protein>
    <submittedName>
        <fullName evidence="1">Furry</fullName>
    </submittedName>
</protein>
<organism evidence="1 2">
    <name type="scientific">Citrus sinensis</name>
    <name type="common">Sweet orange</name>
    <name type="synonym">Citrus aurantium var. sinensis</name>
    <dbReference type="NCBI Taxonomy" id="2711"/>
    <lineage>
        <taxon>Eukaryota</taxon>
        <taxon>Viridiplantae</taxon>
        <taxon>Streptophyta</taxon>
        <taxon>Embryophyta</taxon>
        <taxon>Tracheophyta</taxon>
        <taxon>Spermatophyta</taxon>
        <taxon>Magnoliopsida</taxon>
        <taxon>eudicotyledons</taxon>
        <taxon>Gunneridae</taxon>
        <taxon>Pentapetalae</taxon>
        <taxon>rosids</taxon>
        <taxon>malvids</taxon>
        <taxon>Sapindales</taxon>
        <taxon>Rutaceae</taxon>
        <taxon>Aurantioideae</taxon>
        <taxon>Citrus</taxon>
    </lineage>
</organism>
<proteinExistence type="predicted"/>
<sequence length="179" mass="20210">MGTDRVKSGPIDTRTLSIFIVSIVPSFAALLLWISRPGRFIEAFYSLSLGVAMAKAAATSLFQNLRRFIKKPWEITGVCSDPEYMGPLRKAAEYRVRCPATPEQQAIIPTSNPETVYDIKYYSRDQRRNRPPIRRTILKKADVEKMMKEKTFDVTDFPPVFLTGAVEEDINAVGGGYQK</sequence>
<evidence type="ECO:0000313" key="2">
    <source>
        <dbReference type="Proteomes" id="UP000829398"/>
    </source>
</evidence>
<dbReference type="Proteomes" id="UP000829398">
    <property type="component" value="Chromosome 3"/>
</dbReference>
<reference evidence="2" key="1">
    <citation type="journal article" date="2023" name="Hortic. Res.">
        <title>A chromosome-level phased genome enabling allele-level studies in sweet orange: a case study on citrus Huanglongbing tolerance.</title>
        <authorList>
            <person name="Wu B."/>
            <person name="Yu Q."/>
            <person name="Deng Z."/>
            <person name="Duan Y."/>
            <person name="Luo F."/>
            <person name="Gmitter F. Jr."/>
        </authorList>
    </citation>
    <scope>NUCLEOTIDE SEQUENCE [LARGE SCALE GENOMIC DNA]</scope>
    <source>
        <strain evidence="2">cv. Valencia</strain>
    </source>
</reference>
<comment type="caution">
    <text evidence="1">The sequence shown here is derived from an EMBL/GenBank/DDBJ whole genome shotgun (WGS) entry which is preliminary data.</text>
</comment>
<evidence type="ECO:0000313" key="1">
    <source>
        <dbReference type="EMBL" id="KAH9778206.1"/>
    </source>
</evidence>
<dbReference type="EMBL" id="CM039172">
    <property type="protein sequence ID" value="KAH9778206.1"/>
    <property type="molecule type" value="Genomic_DNA"/>
</dbReference>